<evidence type="ECO:0000256" key="5">
    <source>
        <dbReference type="RuleBase" id="RU364132"/>
    </source>
</evidence>
<feature type="compositionally biased region" description="Basic and acidic residues" evidence="6">
    <location>
        <begin position="195"/>
        <end position="207"/>
    </location>
</feature>
<comment type="subcellular location">
    <subcellularLocation>
        <location evidence="1 5">Nucleus</location>
    </subcellularLocation>
</comment>
<dbReference type="STRING" id="113226.A0A139IEJ6"/>
<comment type="similarity">
    <text evidence="2 5">Belongs to the RRS1 family.</text>
</comment>
<organism evidence="7 8">
    <name type="scientific">Pseudocercospora musae</name>
    <dbReference type="NCBI Taxonomy" id="113226"/>
    <lineage>
        <taxon>Eukaryota</taxon>
        <taxon>Fungi</taxon>
        <taxon>Dikarya</taxon>
        <taxon>Ascomycota</taxon>
        <taxon>Pezizomycotina</taxon>
        <taxon>Dothideomycetes</taxon>
        <taxon>Dothideomycetidae</taxon>
        <taxon>Mycosphaerellales</taxon>
        <taxon>Mycosphaerellaceae</taxon>
        <taxon>Pseudocercospora</taxon>
    </lineage>
</organism>
<reference evidence="7 8" key="1">
    <citation type="submission" date="2015-07" db="EMBL/GenBank/DDBJ databases">
        <title>Comparative genomics of the Sigatoka disease complex on banana suggests a link between parallel evolutionary changes in Pseudocercospora fijiensis and Pseudocercospora eumusae and increased virulence on the banana host.</title>
        <authorList>
            <person name="Chang T.-C."/>
            <person name="Salvucci A."/>
            <person name="Crous P.W."/>
            <person name="Stergiopoulos I."/>
        </authorList>
    </citation>
    <scope>NUCLEOTIDE SEQUENCE [LARGE SCALE GENOMIC DNA]</scope>
    <source>
        <strain evidence="7 8">CBS 116634</strain>
    </source>
</reference>
<accession>A0A139IEJ6</accession>
<feature type="compositionally biased region" description="Basic and acidic residues" evidence="6">
    <location>
        <begin position="159"/>
        <end position="187"/>
    </location>
</feature>
<comment type="caution">
    <text evidence="7">The sequence shown here is derived from an EMBL/GenBank/DDBJ whole genome shotgun (WGS) entry which is preliminary data.</text>
</comment>
<evidence type="ECO:0000313" key="7">
    <source>
        <dbReference type="EMBL" id="KXT13089.1"/>
    </source>
</evidence>
<evidence type="ECO:0000256" key="4">
    <source>
        <dbReference type="ARBA" id="ARBA00023242"/>
    </source>
</evidence>
<keyword evidence="4 5" id="KW-0539">Nucleus</keyword>
<dbReference type="GO" id="GO:0005634">
    <property type="term" value="C:nucleus"/>
    <property type="evidence" value="ECO:0007669"/>
    <property type="project" value="UniProtKB-SubCell"/>
</dbReference>
<name>A0A139IEJ6_9PEZI</name>
<sequence>MFEARQGVLGDRHNPSPLAPILSIVVKSPISTFFRTPDQHAVAPKMSAMDIDTQRAQPYTFDLGHLACYDPNPLPSLTTDPATKESILQTTAQSCAQSLIHQLLTTCPITRNEDDGTLQIKLPEPEFRLPREKPVPKEKEKTKWERFAEKKGIKKRGKDGKQVFDEDRGEWRQKYGYKPGEKRHGEVQGDWIVEVDEKAERRAKEGAKSGGKSGKVKGEGDMARRDRKLNKRKGK</sequence>
<keyword evidence="8" id="KW-1185">Reference proteome</keyword>
<protein>
    <recommendedName>
        <fullName evidence="5">Ribosome biogenesis regulatory protein</fullName>
    </recommendedName>
</protein>
<gene>
    <name evidence="7" type="ORF">AC579_2145</name>
</gene>
<evidence type="ECO:0000256" key="3">
    <source>
        <dbReference type="ARBA" id="ARBA00022517"/>
    </source>
</evidence>
<dbReference type="Proteomes" id="UP000073492">
    <property type="component" value="Unassembled WGS sequence"/>
</dbReference>
<evidence type="ECO:0000313" key="8">
    <source>
        <dbReference type="Proteomes" id="UP000073492"/>
    </source>
</evidence>
<dbReference type="InterPro" id="IPR007023">
    <property type="entry name" value="Ribosom_reg"/>
</dbReference>
<dbReference type="GO" id="GO:0042254">
    <property type="term" value="P:ribosome biogenesis"/>
    <property type="evidence" value="ECO:0007669"/>
    <property type="project" value="UniProtKB-KW"/>
</dbReference>
<feature type="region of interest" description="Disordered" evidence="6">
    <location>
        <begin position="150"/>
        <end position="235"/>
    </location>
</feature>
<dbReference type="Pfam" id="PF04939">
    <property type="entry name" value="RRS1"/>
    <property type="match status" value="1"/>
</dbReference>
<proteinExistence type="inferred from homology"/>
<evidence type="ECO:0000256" key="1">
    <source>
        <dbReference type="ARBA" id="ARBA00004123"/>
    </source>
</evidence>
<feature type="compositionally biased region" description="Basic residues" evidence="6">
    <location>
        <begin position="225"/>
        <end position="235"/>
    </location>
</feature>
<dbReference type="OrthoDB" id="5429770at2759"/>
<evidence type="ECO:0000256" key="6">
    <source>
        <dbReference type="SAM" id="MobiDB-lite"/>
    </source>
</evidence>
<dbReference type="EMBL" id="LFZO01000129">
    <property type="protein sequence ID" value="KXT13089.1"/>
    <property type="molecule type" value="Genomic_DNA"/>
</dbReference>
<evidence type="ECO:0000256" key="2">
    <source>
        <dbReference type="ARBA" id="ARBA00010077"/>
    </source>
</evidence>
<keyword evidence="3 5" id="KW-0690">Ribosome biogenesis</keyword>
<comment type="function">
    <text evidence="5">Involved in ribosomal large subunit assembly.</text>
</comment>
<dbReference type="AlphaFoldDB" id="A0A139IEJ6"/>